<name>A0ABM9Y448_YERBE</name>
<organism evidence="1 2">
    <name type="scientific">Yersinia bercovieri ATCC 43970</name>
    <dbReference type="NCBI Taxonomy" id="349968"/>
    <lineage>
        <taxon>Bacteria</taxon>
        <taxon>Pseudomonadati</taxon>
        <taxon>Pseudomonadota</taxon>
        <taxon>Gammaproteobacteria</taxon>
        <taxon>Enterobacterales</taxon>
        <taxon>Yersiniaceae</taxon>
        <taxon>Yersinia</taxon>
    </lineage>
</organism>
<protein>
    <submittedName>
        <fullName evidence="1">Uncharacterized protein</fullName>
    </submittedName>
</protein>
<accession>A0ABM9Y448</accession>
<dbReference type="EMBL" id="AALC02000001">
    <property type="protein sequence ID" value="EEQ08495.1"/>
    <property type="molecule type" value="Genomic_DNA"/>
</dbReference>
<proteinExistence type="predicted"/>
<evidence type="ECO:0000313" key="2">
    <source>
        <dbReference type="Proteomes" id="UP000010319"/>
    </source>
</evidence>
<keyword evidence="2" id="KW-1185">Reference proteome</keyword>
<gene>
    <name evidence="1" type="ORF">yberc0001_22370</name>
</gene>
<dbReference type="Proteomes" id="UP000010319">
    <property type="component" value="Unassembled WGS sequence"/>
</dbReference>
<comment type="caution">
    <text evidence="1">The sequence shown here is derived from an EMBL/GenBank/DDBJ whole genome shotgun (WGS) entry which is preliminary data.</text>
</comment>
<sequence length="46" mass="4894">MKLKITLAVLWCASLLGGFYPAGQNRGLPAVAKQASIKISLKHSVL</sequence>
<evidence type="ECO:0000313" key="1">
    <source>
        <dbReference type="EMBL" id="EEQ08495.1"/>
    </source>
</evidence>
<reference evidence="1" key="1">
    <citation type="submission" date="2008-12" db="EMBL/GenBank/DDBJ databases">
        <title>Annotation of the Yersinia bercovieri ATCC 43970 genome.</title>
        <authorList>
            <person name="Read T.D."/>
            <person name="Akmal A."/>
            <person name="Bishop-Lilly K."/>
            <person name="Chen P.E."/>
            <person name="Cook C."/>
            <person name="Kiley M.P."/>
            <person name="Lentz S."/>
            <person name="Mateczun A."/>
            <person name="Nagarajan N."/>
            <person name="Nolan N."/>
            <person name="Osborne B.I."/>
            <person name="Pop M."/>
            <person name="Sozhamannan S."/>
            <person name="Stewart A.C."/>
            <person name="Sulakvelidze A."/>
            <person name="Thomason B."/>
            <person name="Willner K."/>
            <person name="Zwick M.E."/>
        </authorList>
    </citation>
    <scope>NUCLEOTIDE SEQUENCE [LARGE SCALE GENOMIC DNA]</scope>
    <source>
        <strain evidence="1">ATCC 43970</strain>
    </source>
</reference>